<sequence>MARGINVFNLSVMAVFIIETLVRATVHEGGWQDHFSSNLNIIDLVLIFISGSLELIDLILRLEISELIPLIATVRLVSSLSNISVMYYSKIDKEITKNELLEADILELEYDLDLKDSDNVRLEKELAARRRKIKRTEDDIHNLATKMTKAQTASWNHLLPTPMVIGMSSLRRKDSKPAQKQLSWSAN</sequence>
<dbReference type="EMBL" id="QTSX02002140">
    <property type="protein sequence ID" value="KAJ9078670.1"/>
    <property type="molecule type" value="Genomic_DNA"/>
</dbReference>
<dbReference type="Proteomes" id="UP001165960">
    <property type="component" value="Unassembled WGS sequence"/>
</dbReference>
<keyword evidence="2" id="KW-1185">Reference proteome</keyword>
<evidence type="ECO:0000313" key="1">
    <source>
        <dbReference type="EMBL" id="KAJ9078670.1"/>
    </source>
</evidence>
<accession>A0ACC2TV86</accession>
<proteinExistence type="predicted"/>
<name>A0ACC2TV86_9FUNG</name>
<protein>
    <submittedName>
        <fullName evidence="1">Uncharacterized protein</fullName>
    </submittedName>
</protein>
<evidence type="ECO:0000313" key="2">
    <source>
        <dbReference type="Proteomes" id="UP001165960"/>
    </source>
</evidence>
<reference evidence="1" key="1">
    <citation type="submission" date="2022-04" db="EMBL/GenBank/DDBJ databases">
        <title>Genome of the entomopathogenic fungus Entomophthora muscae.</title>
        <authorList>
            <person name="Elya C."/>
            <person name="Lovett B.R."/>
            <person name="Lee E."/>
            <person name="Macias A.M."/>
            <person name="Hajek A.E."/>
            <person name="De Bivort B.L."/>
            <person name="Kasson M.T."/>
            <person name="De Fine Licht H.H."/>
            <person name="Stajich J.E."/>
        </authorList>
    </citation>
    <scope>NUCLEOTIDE SEQUENCE</scope>
    <source>
        <strain evidence="1">Berkeley</strain>
    </source>
</reference>
<comment type="caution">
    <text evidence="1">The sequence shown here is derived from an EMBL/GenBank/DDBJ whole genome shotgun (WGS) entry which is preliminary data.</text>
</comment>
<organism evidence="1 2">
    <name type="scientific">Entomophthora muscae</name>
    <dbReference type="NCBI Taxonomy" id="34485"/>
    <lineage>
        <taxon>Eukaryota</taxon>
        <taxon>Fungi</taxon>
        <taxon>Fungi incertae sedis</taxon>
        <taxon>Zoopagomycota</taxon>
        <taxon>Entomophthoromycotina</taxon>
        <taxon>Entomophthoromycetes</taxon>
        <taxon>Entomophthorales</taxon>
        <taxon>Entomophthoraceae</taxon>
        <taxon>Entomophthora</taxon>
    </lineage>
</organism>
<gene>
    <name evidence="1" type="ORF">DSO57_1004295</name>
</gene>